<organism evidence="1 2">
    <name type="scientific">Stenotrophomonas rhizophila</name>
    <dbReference type="NCBI Taxonomy" id="216778"/>
    <lineage>
        <taxon>Bacteria</taxon>
        <taxon>Pseudomonadati</taxon>
        <taxon>Pseudomonadota</taxon>
        <taxon>Gammaproteobacteria</taxon>
        <taxon>Lysobacterales</taxon>
        <taxon>Lysobacteraceae</taxon>
        <taxon>Stenotrophomonas</taxon>
    </lineage>
</organism>
<accession>A0AAW5PJL9</accession>
<proteinExistence type="predicted"/>
<protein>
    <recommendedName>
        <fullName evidence="3">Immunity protein 53 of polymorphic toxin system</fullName>
    </recommendedName>
</protein>
<evidence type="ECO:0000313" key="1">
    <source>
        <dbReference type="EMBL" id="MCS4279903.1"/>
    </source>
</evidence>
<name>A0AAW5PJL9_9GAMM</name>
<dbReference type="Proteomes" id="UP001320691">
    <property type="component" value="Unassembled WGS sequence"/>
</dbReference>
<evidence type="ECO:0008006" key="3">
    <source>
        <dbReference type="Google" id="ProtNLM"/>
    </source>
</evidence>
<dbReference type="InterPro" id="IPR028228">
    <property type="entry name" value="Imm53"/>
</dbReference>
<dbReference type="EMBL" id="JANUEK010000004">
    <property type="protein sequence ID" value="MCS4279903.1"/>
    <property type="molecule type" value="Genomic_DNA"/>
</dbReference>
<dbReference type="Pfam" id="PF15580">
    <property type="entry name" value="Imm53"/>
    <property type="match status" value="1"/>
</dbReference>
<gene>
    <name evidence="1" type="ORF">M2412_001895</name>
</gene>
<evidence type="ECO:0000313" key="2">
    <source>
        <dbReference type="Proteomes" id="UP001320691"/>
    </source>
</evidence>
<sequence>MDELQRLQQWYRRQCNGDWEHSFGVTIDTLDNPGWQVSIDLIETELEHRPFASIRRGHSEDDADWIICKLEKSQFVASGGAGNLTELLSIFLSWAEAQK</sequence>
<dbReference type="AlphaFoldDB" id="A0AAW5PJL9"/>
<comment type="caution">
    <text evidence="1">The sequence shown here is derived from an EMBL/GenBank/DDBJ whole genome shotgun (WGS) entry which is preliminary data.</text>
</comment>
<reference evidence="1" key="1">
    <citation type="submission" date="2022-08" db="EMBL/GenBank/DDBJ databases">
        <title>Genomic analyses of the natural microbiome of Caenorhabditis elegans.</title>
        <authorList>
            <person name="Samuel B."/>
        </authorList>
    </citation>
    <scope>NUCLEOTIDE SEQUENCE</scope>
    <source>
        <strain evidence="1">BIGb0277</strain>
    </source>
</reference>
<dbReference type="RefSeq" id="WP_259260607.1">
    <property type="nucleotide sequence ID" value="NZ_JANUEK010000004.1"/>
</dbReference>